<evidence type="ECO:0000256" key="3">
    <source>
        <dbReference type="RuleBase" id="RU003707"/>
    </source>
</evidence>
<accession>A0A5C8PIM7</accession>
<sequence>MSEHILLTIDGPRATITLNNPAVHNRLAPADIKAFIGHLDTIDAATDLRVLVVTGAGEKTFCAGFDLGSLRPGVAASPDDGGGDGRRYSFEILCDRLEASRVPTIGALNGSVYGGGTDLALACDFRVGIRGMRAFLPAGRLGLHYYPSGLRRFTERLGPGVAKRFLLLAEEFDGNELHRIGYLDWLVERAALAAKVDGLAATASGLAPLSLAGMKASINDIACSVFDEDIIRQRIRTCAMSEDLVEGIAAVNDKRKPVFRGR</sequence>
<protein>
    <submittedName>
        <fullName evidence="4">Enoyl-CoA hydratase/isomerase family protein</fullName>
    </submittedName>
</protein>
<gene>
    <name evidence="4" type="ORF">FHP25_19830</name>
</gene>
<comment type="caution">
    <text evidence="4">The sequence shown here is derived from an EMBL/GenBank/DDBJ whole genome shotgun (WGS) entry which is preliminary data.</text>
</comment>
<dbReference type="GO" id="GO:0016853">
    <property type="term" value="F:isomerase activity"/>
    <property type="evidence" value="ECO:0007669"/>
    <property type="project" value="UniProtKB-KW"/>
</dbReference>
<dbReference type="InterPro" id="IPR029045">
    <property type="entry name" value="ClpP/crotonase-like_dom_sf"/>
</dbReference>
<comment type="similarity">
    <text evidence="1 3">Belongs to the enoyl-CoA hydratase/isomerase family.</text>
</comment>
<dbReference type="PANTHER" id="PTHR11941">
    <property type="entry name" value="ENOYL-COA HYDRATASE-RELATED"/>
    <property type="match status" value="1"/>
</dbReference>
<dbReference type="AlphaFoldDB" id="A0A5C8PIM7"/>
<dbReference type="OrthoDB" id="7332872at2"/>
<dbReference type="CDD" id="cd06558">
    <property type="entry name" value="crotonase-like"/>
    <property type="match status" value="1"/>
</dbReference>
<name>A0A5C8PIM7_9HYPH</name>
<dbReference type="InterPro" id="IPR014748">
    <property type="entry name" value="Enoyl-CoA_hydra_C"/>
</dbReference>
<dbReference type="PANTHER" id="PTHR11941:SF54">
    <property type="entry name" value="ENOYL-COA HYDRATASE, MITOCHONDRIAL"/>
    <property type="match status" value="1"/>
</dbReference>
<keyword evidence="2" id="KW-0456">Lyase</keyword>
<organism evidence="4 5">
    <name type="scientific">Vineibacter terrae</name>
    <dbReference type="NCBI Taxonomy" id="2586908"/>
    <lineage>
        <taxon>Bacteria</taxon>
        <taxon>Pseudomonadati</taxon>
        <taxon>Pseudomonadota</taxon>
        <taxon>Alphaproteobacteria</taxon>
        <taxon>Hyphomicrobiales</taxon>
        <taxon>Vineibacter</taxon>
    </lineage>
</organism>
<reference evidence="4 5" key="1">
    <citation type="submission" date="2019-06" db="EMBL/GenBank/DDBJ databases">
        <title>New taxonomy in bacterial strain CC-CFT640, isolated from vineyard.</title>
        <authorList>
            <person name="Lin S.-Y."/>
            <person name="Tsai C.-F."/>
            <person name="Young C.-C."/>
        </authorList>
    </citation>
    <scope>NUCLEOTIDE SEQUENCE [LARGE SCALE GENOMIC DNA]</scope>
    <source>
        <strain evidence="4 5">CC-CFT640</strain>
    </source>
</reference>
<dbReference type="InterPro" id="IPR018376">
    <property type="entry name" value="Enoyl-CoA_hyd/isom_CS"/>
</dbReference>
<dbReference type="RefSeq" id="WP_147848708.1">
    <property type="nucleotide sequence ID" value="NZ_VDUZ01000023.1"/>
</dbReference>
<proteinExistence type="inferred from homology"/>
<dbReference type="GO" id="GO:0006635">
    <property type="term" value="P:fatty acid beta-oxidation"/>
    <property type="evidence" value="ECO:0007669"/>
    <property type="project" value="TreeGrafter"/>
</dbReference>
<evidence type="ECO:0000256" key="2">
    <source>
        <dbReference type="ARBA" id="ARBA00023239"/>
    </source>
</evidence>
<dbReference type="GO" id="GO:0016829">
    <property type="term" value="F:lyase activity"/>
    <property type="evidence" value="ECO:0007669"/>
    <property type="project" value="UniProtKB-KW"/>
</dbReference>
<dbReference type="Gene3D" id="3.90.226.10">
    <property type="entry name" value="2-enoyl-CoA Hydratase, Chain A, domain 1"/>
    <property type="match status" value="1"/>
</dbReference>
<evidence type="ECO:0000256" key="1">
    <source>
        <dbReference type="ARBA" id="ARBA00005254"/>
    </source>
</evidence>
<dbReference type="Proteomes" id="UP000321638">
    <property type="component" value="Unassembled WGS sequence"/>
</dbReference>
<evidence type="ECO:0000313" key="5">
    <source>
        <dbReference type="Proteomes" id="UP000321638"/>
    </source>
</evidence>
<dbReference type="Gene3D" id="1.10.12.10">
    <property type="entry name" value="Lyase 2-enoyl-coa Hydratase, Chain A, domain 2"/>
    <property type="match status" value="1"/>
</dbReference>
<dbReference type="EMBL" id="VDUZ01000023">
    <property type="protein sequence ID" value="TXL73665.1"/>
    <property type="molecule type" value="Genomic_DNA"/>
</dbReference>
<evidence type="ECO:0000313" key="4">
    <source>
        <dbReference type="EMBL" id="TXL73665.1"/>
    </source>
</evidence>
<dbReference type="InterPro" id="IPR001753">
    <property type="entry name" value="Enoyl-CoA_hydra/iso"/>
</dbReference>
<dbReference type="Pfam" id="PF00378">
    <property type="entry name" value="ECH_1"/>
    <property type="match status" value="1"/>
</dbReference>
<keyword evidence="5" id="KW-1185">Reference proteome</keyword>
<dbReference type="PROSITE" id="PS00166">
    <property type="entry name" value="ENOYL_COA_HYDRATASE"/>
    <property type="match status" value="1"/>
</dbReference>
<dbReference type="SUPFAM" id="SSF52096">
    <property type="entry name" value="ClpP/crotonase"/>
    <property type="match status" value="1"/>
</dbReference>
<keyword evidence="4" id="KW-0413">Isomerase</keyword>